<gene>
    <name evidence="2" type="ORF">E7746_11310</name>
</gene>
<protein>
    <submittedName>
        <fullName evidence="2">Uncharacterized protein</fullName>
    </submittedName>
</protein>
<evidence type="ECO:0000313" key="2">
    <source>
        <dbReference type="EMBL" id="QCD36429.1"/>
    </source>
</evidence>
<keyword evidence="1" id="KW-0472">Membrane</keyword>
<dbReference type="EMBL" id="CP039393">
    <property type="protein sequence ID" value="QCD36429.1"/>
    <property type="molecule type" value="Genomic_DNA"/>
</dbReference>
<proteinExistence type="predicted"/>
<dbReference type="KEGG" id="mgod:E7746_11310"/>
<keyword evidence="1" id="KW-1133">Transmembrane helix</keyword>
<sequence>MNIKAVLLAGLILCGCTRMVYLPSESVKSDMLLRGSVSVDTIYARDSIIVDRSGDTVRERSYRLIYKTRAVHDTTLVARADSVVSTVVVDGKAGASRKIGWIAVFVATVAAVVLTLRFISYRSR</sequence>
<reference evidence="2 3" key="1">
    <citation type="submission" date="2019-02" db="EMBL/GenBank/DDBJ databases">
        <title>Isolation and identification of novel species under the genus Muribaculum.</title>
        <authorList>
            <person name="Miyake S."/>
            <person name="Ding Y."/>
            <person name="Low A."/>
            <person name="Soh M."/>
            <person name="Seedorf H."/>
        </authorList>
    </citation>
    <scope>NUCLEOTIDE SEQUENCE [LARGE SCALE GENOMIC DNA]</scope>
    <source>
        <strain evidence="2 3">TLL-A4</strain>
    </source>
</reference>
<organism evidence="2 3">
    <name type="scientific">Muribaculum gordoncarteri</name>
    <dbReference type="NCBI Taxonomy" id="2530390"/>
    <lineage>
        <taxon>Bacteria</taxon>
        <taxon>Pseudomonadati</taxon>
        <taxon>Bacteroidota</taxon>
        <taxon>Bacteroidia</taxon>
        <taxon>Bacteroidales</taxon>
        <taxon>Muribaculaceae</taxon>
        <taxon>Muribaculum</taxon>
    </lineage>
</organism>
<name>A0A4P7VQ83_9BACT</name>
<keyword evidence="1" id="KW-0812">Transmembrane</keyword>
<evidence type="ECO:0000313" key="3">
    <source>
        <dbReference type="Proteomes" id="UP000297031"/>
    </source>
</evidence>
<evidence type="ECO:0000256" key="1">
    <source>
        <dbReference type="SAM" id="Phobius"/>
    </source>
</evidence>
<dbReference type="AlphaFoldDB" id="A0A4P7VQ83"/>
<accession>A0A4P7VQ83</accession>
<feature type="transmembrane region" description="Helical" evidence="1">
    <location>
        <begin position="99"/>
        <end position="119"/>
    </location>
</feature>
<keyword evidence="3" id="KW-1185">Reference proteome</keyword>
<dbReference type="PROSITE" id="PS51257">
    <property type="entry name" value="PROKAR_LIPOPROTEIN"/>
    <property type="match status" value="1"/>
</dbReference>
<dbReference type="Proteomes" id="UP000297031">
    <property type="component" value="Chromosome"/>
</dbReference>
<dbReference type="RefSeq" id="WP_136410857.1">
    <property type="nucleotide sequence ID" value="NZ_CANQMU010000020.1"/>
</dbReference>